<protein>
    <submittedName>
        <fullName evidence="1">Uncharacterized protein</fullName>
    </submittedName>
</protein>
<evidence type="ECO:0000313" key="2">
    <source>
        <dbReference type="Proteomes" id="UP000276133"/>
    </source>
</evidence>
<reference evidence="1 2" key="1">
    <citation type="journal article" date="2018" name="Sci. Rep.">
        <title>Genomic signatures of local adaptation to the degree of environmental predictability in rotifers.</title>
        <authorList>
            <person name="Franch-Gras L."/>
            <person name="Hahn C."/>
            <person name="Garcia-Roger E.M."/>
            <person name="Carmona M.J."/>
            <person name="Serra M."/>
            <person name="Gomez A."/>
        </authorList>
    </citation>
    <scope>NUCLEOTIDE SEQUENCE [LARGE SCALE GENOMIC DNA]</scope>
    <source>
        <strain evidence="1">HYR1</strain>
    </source>
</reference>
<keyword evidence="2" id="KW-1185">Reference proteome</keyword>
<accession>A0A3M7T1D5</accession>
<sequence length="77" mass="9102">MVLVFLKIFEKLSHRRISQIINNISFYLKNVKNRVILVIFWEKMVNQISLQDPILNIQLASTIKKINISLNSDNYLI</sequence>
<dbReference type="AlphaFoldDB" id="A0A3M7T1D5"/>
<comment type="caution">
    <text evidence="1">The sequence shown here is derived from an EMBL/GenBank/DDBJ whole genome shotgun (WGS) entry which is preliminary data.</text>
</comment>
<dbReference type="Proteomes" id="UP000276133">
    <property type="component" value="Unassembled WGS sequence"/>
</dbReference>
<organism evidence="1 2">
    <name type="scientific">Brachionus plicatilis</name>
    <name type="common">Marine rotifer</name>
    <name type="synonym">Brachionus muelleri</name>
    <dbReference type="NCBI Taxonomy" id="10195"/>
    <lineage>
        <taxon>Eukaryota</taxon>
        <taxon>Metazoa</taxon>
        <taxon>Spiralia</taxon>
        <taxon>Gnathifera</taxon>
        <taxon>Rotifera</taxon>
        <taxon>Eurotatoria</taxon>
        <taxon>Monogononta</taxon>
        <taxon>Pseudotrocha</taxon>
        <taxon>Ploima</taxon>
        <taxon>Brachionidae</taxon>
        <taxon>Brachionus</taxon>
    </lineage>
</organism>
<gene>
    <name evidence="1" type="ORF">BpHYR1_053897</name>
</gene>
<dbReference type="EMBL" id="REGN01000442">
    <property type="protein sequence ID" value="RNA41863.1"/>
    <property type="molecule type" value="Genomic_DNA"/>
</dbReference>
<evidence type="ECO:0000313" key="1">
    <source>
        <dbReference type="EMBL" id="RNA41863.1"/>
    </source>
</evidence>
<proteinExistence type="predicted"/>
<name>A0A3M7T1D5_BRAPC</name>